<dbReference type="FunFam" id="3.10.100.10:FF:000018">
    <property type="entry name" value="Mannose receptor, C type 2"/>
    <property type="match status" value="1"/>
</dbReference>
<feature type="domain" description="C-type lectin" evidence="13">
    <location>
        <begin position="1272"/>
        <end position="1384"/>
    </location>
</feature>
<dbReference type="InterPro" id="IPR000772">
    <property type="entry name" value="Ricin_B_lectin"/>
</dbReference>
<dbReference type="Gene3D" id="2.80.10.50">
    <property type="match status" value="1"/>
</dbReference>
<comment type="subcellular location">
    <subcellularLocation>
        <location evidence="1">Membrane</location>
        <topology evidence="1">Single-pass membrane protein</topology>
    </subcellularLocation>
</comment>
<dbReference type="Pfam" id="PF00059">
    <property type="entry name" value="Lectin_C"/>
    <property type="match status" value="8"/>
</dbReference>
<feature type="domain" description="C-type lectin" evidence="13">
    <location>
        <begin position="244"/>
        <end position="360"/>
    </location>
</feature>
<dbReference type="InterPro" id="IPR035992">
    <property type="entry name" value="Ricin_B-like_lectins"/>
</dbReference>
<dbReference type="PROSITE" id="PS50041">
    <property type="entry name" value="C_TYPE_LECTIN_2"/>
    <property type="match status" value="8"/>
</dbReference>
<dbReference type="Gene3D" id="2.10.10.10">
    <property type="entry name" value="Fibronectin, type II, collagen-binding"/>
    <property type="match status" value="1"/>
</dbReference>
<dbReference type="SMART" id="SM00059">
    <property type="entry name" value="FN2"/>
    <property type="match status" value="1"/>
</dbReference>
<feature type="transmembrane region" description="Helical" evidence="12">
    <location>
        <begin position="1411"/>
        <end position="1432"/>
    </location>
</feature>
<evidence type="ECO:0000256" key="10">
    <source>
        <dbReference type="ARBA" id="ARBA00023180"/>
    </source>
</evidence>
<dbReference type="InterPro" id="IPR018378">
    <property type="entry name" value="C-type_lectin_CS"/>
</dbReference>
<dbReference type="PANTHER" id="PTHR22803">
    <property type="entry name" value="MANNOSE, PHOSPHOLIPASE, LECTIN RECEPTOR RELATED"/>
    <property type="match status" value="1"/>
</dbReference>
<feature type="domain" description="Fibronectin type-II" evidence="14">
    <location>
        <begin position="182"/>
        <end position="230"/>
    </location>
</feature>
<dbReference type="CDD" id="cd00037">
    <property type="entry name" value="CLECT"/>
    <property type="match status" value="7"/>
</dbReference>
<evidence type="ECO:0000259" key="14">
    <source>
        <dbReference type="PROSITE" id="PS51092"/>
    </source>
</evidence>
<evidence type="ECO:0000313" key="16">
    <source>
        <dbReference type="RefSeq" id="XP_005726186.1"/>
    </source>
</evidence>
<dbReference type="FunFam" id="3.10.100.10:FF:000020">
    <property type="entry name" value="Mannose receptor C type 2"/>
    <property type="match status" value="1"/>
</dbReference>
<feature type="domain" description="C-type lectin" evidence="13">
    <location>
        <begin position="678"/>
        <end position="804"/>
    </location>
</feature>
<dbReference type="SUPFAM" id="SSF57440">
    <property type="entry name" value="Kringle-like"/>
    <property type="match status" value="1"/>
</dbReference>
<keyword evidence="6 12" id="KW-1133">Transmembrane helix</keyword>
<organism evidence="15 16">
    <name type="scientific">Pundamilia nyererei</name>
    <dbReference type="NCBI Taxonomy" id="303518"/>
    <lineage>
        <taxon>Eukaryota</taxon>
        <taxon>Metazoa</taxon>
        <taxon>Chordata</taxon>
        <taxon>Craniata</taxon>
        <taxon>Vertebrata</taxon>
        <taxon>Euteleostomi</taxon>
        <taxon>Actinopterygii</taxon>
        <taxon>Neopterygii</taxon>
        <taxon>Teleostei</taxon>
        <taxon>Neoteleostei</taxon>
        <taxon>Acanthomorphata</taxon>
        <taxon>Ovalentaria</taxon>
        <taxon>Cichlomorphae</taxon>
        <taxon>Cichliformes</taxon>
        <taxon>Cichlidae</taxon>
        <taxon>African cichlids</taxon>
        <taxon>Pseudocrenilabrinae</taxon>
        <taxon>Haplochromini</taxon>
        <taxon>Pundamilia</taxon>
    </lineage>
</organism>
<keyword evidence="3 12" id="KW-0812">Transmembrane</keyword>
<feature type="disulfide bond" evidence="11">
    <location>
        <begin position="187"/>
        <end position="213"/>
    </location>
</feature>
<sequence length="1475" mass="168037">MQSKRSYRNKESGATWTNRQLILYKCTLYLFIFSLELKKSVTAPAKSDDFAFYLEGQGKCLGVQDRSLALSAACEEPNQRWKWVTRRRLFNLGSSLCLGVIANNSSLKLDKFPLGVYTCDREPPKVRWSWNCGQVLDNFNSYPLSDLPWNLTVGRSKWTLHGGLQDLCSKTNQEIYTIQGNSNGRPCYLPFLYDGQWFHTCTSTGREDGHLWCATTYDYGKDELWGFCPVKTNGCETFWDTDPVTDSCYQFNFQATLSWSEARISCRQQGADLLSITKLHEQTYINGLLTGYSAALWIGLNDLDISGGWQWADSSPLKYLNWEQEQPNHAEEKNCAVIRTESSGRWQNRDCSVALPYVCKKRPNATLDPFTTDSWADDEKYECDVGWQAFQAGCYKLTSEKTDWNTAQKTCQKMEANLVSIHTLPELEFIIRDLKKDTEQLWVGLHDTDMQMDFQWTDHTPVIFTYWHPFEPNNFRNTQEDCVSMWGPEGRWDDSPCNLTLPSICKKPGTKSDGKPQHQQCKKGWKWHSPACYWVGEEMLTFDGARKFCEDQGATLITITNRFEQAFASSLVFGRSGDSFWIGLRNKGNHGAFQWITNDEVSYTHWNRDQPANISSGCVSMATDTEAGLWDVRECASSKAKFICRQNQNTSVSPELPVPQPTPSLSGSCPSDWKSNSNLRYCYKVFHFSQLEQKLTWMRAHNFCRKHGANLLSISGPEEEQFVLQILHEAFGESEEHEQHWFWIGLNRRNPMDNGSWKWSDGLALTYQNFGRYYYNIRQCAAADLGSMTWLAMHCDSELDWICKIPRGSVEKVPEITEGTSSPEWIGFREAEYKFFDHRSTWDQAQRICSWFDSSLASVHSAEEQTFLANTLRKFVSHLQMSKVEGDLWWLGLHTYENDGRFRWSDHSVLNYVAWALGRPLPISRDRKCICMSANKEDWADQKCHSDLPYICKRVNVTGTAPPTPPSPHPPSGCRDGWSSFQHKCFRVFDQSNRVTWSAAKLNCESQGGVLAVISNHLQQAFVTTLLKNASAELWVGLTSDSKANFKWAKAGLLSYTNWAPGEPLDNSGPHQNKTPGNCVVMYHENLQKKTGMWASRACEMESHGFICQRQQEQGLPPAPALIPASLSKPVELGGVTYRVVKKRLDWTGALHLCESLNGTLARVKDPFQQGYLTLLINSLRQPAWIGLYNYGGRSFTWLNNEDVTYSNWNDGEPSLMAGCGHMTTTGQWTVTPCDSRLDAAICQMSDEQVIHQWIYPGMCPQSLGEWAWVPFRNHCYAFNLQLLRLQDDAHRSCKKIGAELLSIMDETENGFVWEHIQSYAEQAHGAWLGVSVKGRGLVWSEGTEMLYTNWEGHDVVSSVLSINSCFWIQSNTGRWKPGSCRNRTHGVICKRPRSAEILTSDVDSHRLPTLIVVMVAGLVLVVLIVGMIYFYRHRTVGSRGSYEGARYSRTNSNSAEQAEKNILVSDMELNEQPE</sequence>
<feature type="domain" description="C-type lectin" evidence="13">
    <location>
        <begin position="528"/>
        <end position="635"/>
    </location>
</feature>
<reference evidence="16" key="1">
    <citation type="submission" date="2025-08" db="UniProtKB">
        <authorList>
            <consortium name="RefSeq"/>
        </authorList>
    </citation>
    <scope>IDENTIFICATION</scope>
</reference>
<dbReference type="PROSITE" id="PS51092">
    <property type="entry name" value="FN2_2"/>
    <property type="match status" value="1"/>
</dbReference>
<keyword evidence="8 11" id="KW-1015">Disulfide bond</keyword>
<feature type="domain" description="C-type lectin" evidence="13">
    <location>
        <begin position="1133"/>
        <end position="1238"/>
    </location>
</feature>
<dbReference type="Pfam" id="PF00040">
    <property type="entry name" value="fn2"/>
    <property type="match status" value="1"/>
</dbReference>
<keyword evidence="10" id="KW-0325">Glycoprotein</keyword>
<evidence type="ECO:0000256" key="9">
    <source>
        <dbReference type="ARBA" id="ARBA00023170"/>
    </source>
</evidence>
<proteinExistence type="predicted"/>
<dbReference type="PRINTS" id="PR00013">
    <property type="entry name" value="FNTYPEII"/>
</dbReference>
<evidence type="ECO:0000256" key="2">
    <source>
        <dbReference type="ARBA" id="ARBA00022583"/>
    </source>
</evidence>
<dbReference type="SUPFAM" id="SSF50370">
    <property type="entry name" value="Ricin B-like lectins"/>
    <property type="match status" value="1"/>
</dbReference>
<dbReference type="PROSITE" id="PS00023">
    <property type="entry name" value="FN2_1"/>
    <property type="match status" value="1"/>
</dbReference>
<dbReference type="GeneID" id="102196785"/>
<evidence type="ECO:0000256" key="1">
    <source>
        <dbReference type="ARBA" id="ARBA00004167"/>
    </source>
</evidence>
<dbReference type="InterPro" id="IPR013806">
    <property type="entry name" value="Kringle-like"/>
</dbReference>
<name>A0A9Y3VEJ5_9CICH</name>
<keyword evidence="4" id="KW-0732">Signal</keyword>
<evidence type="ECO:0000256" key="6">
    <source>
        <dbReference type="ARBA" id="ARBA00022989"/>
    </source>
</evidence>
<gene>
    <name evidence="16" type="primary">mrc2</name>
</gene>
<feature type="domain" description="C-type lectin" evidence="13">
    <location>
        <begin position="981"/>
        <end position="1100"/>
    </location>
</feature>
<keyword evidence="5" id="KW-0677">Repeat</keyword>
<dbReference type="InterPro" id="IPR050111">
    <property type="entry name" value="C-type_lectin/snaclec_domain"/>
</dbReference>
<keyword evidence="15" id="KW-1185">Reference proteome</keyword>
<keyword evidence="7 12" id="KW-0472">Membrane</keyword>
<dbReference type="CTD" id="9902"/>
<dbReference type="CDD" id="cd00062">
    <property type="entry name" value="FN2"/>
    <property type="match status" value="1"/>
</dbReference>
<dbReference type="InterPro" id="IPR016187">
    <property type="entry name" value="CTDL_fold"/>
</dbReference>
<evidence type="ECO:0000259" key="13">
    <source>
        <dbReference type="PROSITE" id="PS50041"/>
    </source>
</evidence>
<evidence type="ECO:0000256" key="4">
    <source>
        <dbReference type="ARBA" id="ARBA00022729"/>
    </source>
</evidence>
<evidence type="ECO:0000256" key="12">
    <source>
        <dbReference type="SAM" id="Phobius"/>
    </source>
</evidence>
<dbReference type="PROSITE" id="PS00615">
    <property type="entry name" value="C_TYPE_LECTIN_1"/>
    <property type="match status" value="3"/>
</dbReference>
<dbReference type="Pfam" id="PF24562">
    <property type="entry name" value="CysR_MRC2_N"/>
    <property type="match status" value="1"/>
</dbReference>
<accession>A0A9Y3VEJ5</accession>
<dbReference type="PROSITE" id="PS50231">
    <property type="entry name" value="RICIN_B_LECTIN"/>
    <property type="match status" value="1"/>
</dbReference>
<dbReference type="InterPro" id="IPR001304">
    <property type="entry name" value="C-type_lectin-like"/>
</dbReference>
<dbReference type="InterPro" id="IPR016186">
    <property type="entry name" value="C-type_lectin-like/link_sf"/>
</dbReference>
<dbReference type="Proteomes" id="UP000695023">
    <property type="component" value="Unplaced"/>
</dbReference>
<evidence type="ECO:0000256" key="5">
    <source>
        <dbReference type="ARBA" id="ARBA00022737"/>
    </source>
</evidence>
<keyword evidence="2" id="KW-0254">Endocytosis</keyword>
<dbReference type="SMART" id="SM00034">
    <property type="entry name" value="CLECT"/>
    <property type="match status" value="8"/>
</dbReference>
<feature type="domain" description="C-type lectin" evidence="13">
    <location>
        <begin position="828"/>
        <end position="953"/>
    </location>
</feature>
<feature type="domain" description="C-type lectin" evidence="13">
    <location>
        <begin position="390"/>
        <end position="506"/>
    </location>
</feature>
<evidence type="ECO:0000256" key="11">
    <source>
        <dbReference type="PROSITE-ProRule" id="PRU00479"/>
    </source>
</evidence>
<dbReference type="GO" id="GO:0006897">
    <property type="term" value="P:endocytosis"/>
    <property type="evidence" value="ECO:0007669"/>
    <property type="project" value="UniProtKB-KW"/>
</dbReference>
<dbReference type="RefSeq" id="XP_005726186.1">
    <property type="nucleotide sequence ID" value="XM_005726129.2"/>
</dbReference>
<evidence type="ECO:0000256" key="3">
    <source>
        <dbReference type="ARBA" id="ARBA00022692"/>
    </source>
</evidence>
<evidence type="ECO:0000313" key="15">
    <source>
        <dbReference type="Proteomes" id="UP000695023"/>
    </source>
</evidence>
<dbReference type="Gene3D" id="3.10.100.10">
    <property type="entry name" value="Mannose-Binding Protein A, subunit A"/>
    <property type="match status" value="8"/>
</dbReference>
<keyword evidence="9 16" id="KW-0675">Receptor</keyword>
<evidence type="ECO:0000256" key="7">
    <source>
        <dbReference type="ARBA" id="ARBA00023136"/>
    </source>
</evidence>
<dbReference type="FunFam" id="2.10.10.10:FF:000001">
    <property type="entry name" value="Fibronectin 1a isoform 1"/>
    <property type="match status" value="1"/>
</dbReference>
<dbReference type="InterPro" id="IPR036943">
    <property type="entry name" value="FN_type2_sf"/>
</dbReference>
<dbReference type="SUPFAM" id="SSF56436">
    <property type="entry name" value="C-type lectin-like"/>
    <property type="match status" value="8"/>
</dbReference>
<evidence type="ECO:0000256" key="8">
    <source>
        <dbReference type="ARBA" id="ARBA00023157"/>
    </source>
</evidence>
<feature type="disulfide bond" evidence="11">
    <location>
        <begin position="201"/>
        <end position="228"/>
    </location>
</feature>
<protein>
    <submittedName>
        <fullName evidence="16">C-type mannose receptor 2 isoform X1</fullName>
    </submittedName>
</protein>
<dbReference type="GO" id="GO:0016020">
    <property type="term" value="C:membrane"/>
    <property type="evidence" value="ECO:0007669"/>
    <property type="project" value="UniProtKB-SubCell"/>
</dbReference>
<dbReference type="InterPro" id="IPR000562">
    <property type="entry name" value="FN_type2_dom"/>
</dbReference>